<dbReference type="AlphaFoldDB" id="A0A836C0U7"/>
<evidence type="ECO:0000259" key="11">
    <source>
        <dbReference type="Pfam" id="PF01694"/>
    </source>
</evidence>
<accession>A0A836C0U7</accession>
<organism evidence="12 13">
    <name type="scientific">Edaphochlamys debaryana</name>
    <dbReference type="NCBI Taxonomy" id="47281"/>
    <lineage>
        <taxon>Eukaryota</taxon>
        <taxon>Viridiplantae</taxon>
        <taxon>Chlorophyta</taxon>
        <taxon>core chlorophytes</taxon>
        <taxon>Chlorophyceae</taxon>
        <taxon>CS clade</taxon>
        <taxon>Chlamydomonadales</taxon>
        <taxon>Chlamydomonadales incertae sedis</taxon>
        <taxon>Edaphochlamys</taxon>
    </lineage>
</organism>
<keyword evidence="9 10" id="KW-0472">Membrane</keyword>
<keyword evidence="5 10" id="KW-0812">Transmembrane</keyword>
<feature type="transmembrane region" description="Helical" evidence="10">
    <location>
        <begin position="221"/>
        <end position="243"/>
    </location>
</feature>
<evidence type="ECO:0000256" key="2">
    <source>
        <dbReference type="ARBA" id="ARBA00004141"/>
    </source>
</evidence>
<feature type="domain" description="Peptidase S54 rhomboid" evidence="11">
    <location>
        <begin position="127"/>
        <end position="259"/>
    </location>
</feature>
<evidence type="ECO:0000256" key="6">
    <source>
        <dbReference type="ARBA" id="ARBA00022801"/>
    </source>
</evidence>
<dbReference type="GO" id="GO:0006508">
    <property type="term" value="P:proteolysis"/>
    <property type="evidence" value="ECO:0007669"/>
    <property type="project" value="UniProtKB-KW"/>
</dbReference>
<feature type="transmembrane region" description="Helical" evidence="10">
    <location>
        <begin position="168"/>
        <end position="188"/>
    </location>
</feature>
<dbReference type="Pfam" id="PF01694">
    <property type="entry name" value="Rhomboid"/>
    <property type="match status" value="1"/>
</dbReference>
<keyword evidence="4 10" id="KW-0645">Protease</keyword>
<evidence type="ECO:0000256" key="7">
    <source>
        <dbReference type="ARBA" id="ARBA00022825"/>
    </source>
</evidence>
<gene>
    <name evidence="12" type="ORF">HYH03_006510</name>
</gene>
<keyword evidence="8 10" id="KW-1133">Transmembrane helix</keyword>
<evidence type="ECO:0000313" key="13">
    <source>
        <dbReference type="Proteomes" id="UP000612055"/>
    </source>
</evidence>
<feature type="transmembrane region" description="Helical" evidence="10">
    <location>
        <begin position="69"/>
        <end position="92"/>
    </location>
</feature>
<comment type="subcellular location">
    <subcellularLocation>
        <location evidence="2 10">Membrane</location>
        <topology evidence="2 10">Multi-pass membrane protein</topology>
    </subcellularLocation>
</comment>
<evidence type="ECO:0000256" key="4">
    <source>
        <dbReference type="ARBA" id="ARBA00022670"/>
    </source>
</evidence>
<feature type="transmembrane region" description="Helical" evidence="10">
    <location>
        <begin position="277"/>
        <end position="302"/>
    </location>
</feature>
<dbReference type="SUPFAM" id="SSF144091">
    <property type="entry name" value="Rhomboid-like"/>
    <property type="match status" value="1"/>
</dbReference>
<comment type="function">
    <text evidence="10">Serine protease involved in intramembrane proteolysis.</text>
</comment>
<evidence type="ECO:0000256" key="5">
    <source>
        <dbReference type="ARBA" id="ARBA00022692"/>
    </source>
</evidence>
<dbReference type="PANTHER" id="PTHR22936">
    <property type="entry name" value="RHOMBOID-RELATED"/>
    <property type="match status" value="1"/>
</dbReference>
<evidence type="ECO:0000256" key="8">
    <source>
        <dbReference type="ARBA" id="ARBA00022989"/>
    </source>
</evidence>
<dbReference type="InterPro" id="IPR035952">
    <property type="entry name" value="Rhomboid-like_sf"/>
</dbReference>
<feature type="transmembrane region" description="Helical" evidence="10">
    <location>
        <begin position="249"/>
        <end position="265"/>
    </location>
</feature>
<evidence type="ECO:0000256" key="1">
    <source>
        <dbReference type="ARBA" id="ARBA00000156"/>
    </source>
</evidence>
<comment type="catalytic activity">
    <reaction evidence="1 10">
        <text>Cleaves type-1 transmembrane domains using a catalytic dyad composed of serine and histidine that are contributed by different transmembrane domains.</text>
        <dbReference type="EC" id="3.4.21.105"/>
    </reaction>
</comment>
<dbReference type="EC" id="3.4.21.105" evidence="10"/>
<protein>
    <recommendedName>
        <fullName evidence="10">RHOMBOID-like protein</fullName>
        <ecNumber evidence="10">3.4.21.105</ecNumber>
    </recommendedName>
</protein>
<keyword evidence="6 10" id="KW-0378">Hydrolase</keyword>
<dbReference type="OrthoDB" id="418595at2759"/>
<comment type="caution">
    <text evidence="12">The sequence shown here is derived from an EMBL/GenBank/DDBJ whole genome shotgun (WGS) entry which is preliminary data.</text>
</comment>
<feature type="transmembrane region" description="Helical" evidence="10">
    <location>
        <begin position="194"/>
        <end position="214"/>
    </location>
</feature>
<keyword evidence="7 10" id="KW-0720">Serine protease</keyword>
<evidence type="ECO:0000256" key="3">
    <source>
        <dbReference type="ARBA" id="ARBA00009045"/>
    </source>
</evidence>
<comment type="similarity">
    <text evidence="3 10">Belongs to the peptidase S54 family.</text>
</comment>
<evidence type="ECO:0000256" key="9">
    <source>
        <dbReference type="ARBA" id="ARBA00023136"/>
    </source>
</evidence>
<dbReference type="InterPro" id="IPR002610">
    <property type="entry name" value="Peptidase_S54_rhomboid-like"/>
</dbReference>
<evidence type="ECO:0000256" key="10">
    <source>
        <dbReference type="RuleBase" id="RU362115"/>
    </source>
</evidence>
<dbReference type="GO" id="GO:0004252">
    <property type="term" value="F:serine-type endopeptidase activity"/>
    <property type="evidence" value="ECO:0007669"/>
    <property type="project" value="InterPro"/>
</dbReference>
<dbReference type="InterPro" id="IPR022764">
    <property type="entry name" value="Peptidase_S54_rhomboid_dom"/>
</dbReference>
<dbReference type="EMBL" id="JAEHOE010000025">
    <property type="protein sequence ID" value="KAG2495237.1"/>
    <property type="molecule type" value="Genomic_DNA"/>
</dbReference>
<dbReference type="GO" id="GO:0016020">
    <property type="term" value="C:membrane"/>
    <property type="evidence" value="ECO:0007669"/>
    <property type="project" value="UniProtKB-SubCell"/>
</dbReference>
<reference evidence="12" key="1">
    <citation type="journal article" date="2020" name="bioRxiv">
        <title>Comparative genomics of Chlamydomonas.</title>
        <authorList>
            <person name="Craig R.J."/>
            <person name="Hasan A.R."/>
            <person name="Ness R.W."/>
            <person name="Keightley P.D."/>
        </authorList>
    </citation>
    <scope>NUCLEOTIDE SEQUENCE</scope>
    <source>
        <strain evidence="12">CCAP 11/70</strain>
    </source>
</reference>
<proteinExistence type="inferred from homology"/>
<dbReference type="PANTHER" id="PTHR22936:SF69">
    <property type="entry name" value="RHOMBOID-LIKE PROTEIN"/>
    <property type="match status" value="1"/>
</dbReference>
<name>A0A836C0U7_9CHLO</name>
<sequence>MQPAPGQPVAPQQIQLVEGLPLQTSHQAEGVYVGSTSAYWAAAIAQQQDYERAQLIEREQLRVRRHLRIFAFLYNTLCVAELVYFIVGLYIVDWQVADLEDNPLLGPGQQGVIEMGGTHTQKIVYGNQWWRLITSIFYNAGAIHLTANLGMTWMFGHYLARELSPWTVAAIFLTSGLAGEIFSANIGADYMTCGASIPAFGLAGAACAMLIFWWRWHRNHWATALVAAAALGLNAFIGATPFVDNSGNTAGFVFGAALCLSAMLVRRHESKSKGREVLLLALACALLAAVIGAMFGGVIGLLHKAPVGGCCNPWVCAPSDWWDCDAARIWPTSCGYTVFPNTTSQLTCPRGQVVTIGVVNGTVSETIIQGWCDTYCKLASSGGVPTTGGDGRGSSGVQRRL</sequence>
<dbReference type="Gene3D" id="1.20.1540.10">
    <property type="entry name" value="Rhomboid-like"/>
    <property type="match status" value="1"/>
</dbReference>
<dbReference type="Proteomes" id="UP000612055">
    <property type="component" value="Unassembled WGS sequence"/>
</dbReference>
<evidence type="ECO:0000313" key="12">
    <source>
        <dbReference type="EMBL" id="KAG2495237.1"/>
    </source>
</evidence>
<feature type="transmembrane region" description="Helical" evidence="10">
    <location>
        <begin position="136"/>
        <end position="156"/>
    </location>
</feature>
<keyword evidence="13" id="KW-1185">Reference proteome</keyword>